<feature type="region of interest" description="Disordered" evidence="17">
    <location>
        <begin position="861"/>
        <end position="922"/>
    </location>
</feature>
<dbReference type="HAMAP" id="MF_01382">
    <property type="entry name" value="SecA"/>
    <property type="match status" value="1"/>
</dbReference>
<feature type="compositionally biased region" description="Polar residues" evidence="17">
    <location>
        <begin position="861"/>
        <end position="874"/>
    </location>
</feature>
<dbReference type="PROSITE" id="PS51196">
    <property type="entry name" value="SECA_MOTOR_DEAD"/>
    <property type="match status" value="1"/>
</dbReference>
<dbReference type="Pfam" id="PF07517">
    <property type="entry name" value="SecA_DEAD"/>
    <property type="match status" value="1"/>
</dbReference>
<comment type="catalytic activity">
    <reaction evidence="15">
        <text>ATP + H2O + cellular proteinSide 1 = ADP + phosphate + cellular proteinSide 2.</text>
        <dbReference type="EC" id="7.4.2.8"/>
    </reaction>
</comment>
<dbReference type="SUPFAM" id="SSF81767">
    <property type="entry name" value="Pre-protein crosslinking domain of SecA"/>
    <property type="match status" value="1"/>
</dbReference>
<keyword evidence="12 15" id="KW-1278">Translocase</keyword>
<evidence type="ECO:0000256" key="8">
    <source>
        <dbReference type="ARBA" id="ARBA00022741"/>
    </source>
</evidence>
<dbReference type="Gene3D" id="1.10.3060.10">
    <property type="entry name" value="Helical scaffold and wing domains of SecA"/>
    <property type="match status" value="1"/>
</dbReference>
<dbReference type="PANTHER" id="PTHR30612:SF0">
    <property type="entry name" value="CHLOROPLAST PROTEIN-TRANSPORTING ATPASE"/>
    <property type="match status" value="1"/>
</dbReference>
<evidence type="ECO:0000256" key="3">
    <source>
        <dbReference type="ARBA" id="ARBA00007650"/>
    </source>
</evidence>
<keyword evidence="10 15" id="KW-0067">ATP-binding</keyword>
<sequence length="922" mass="103273">MGILDRILRAGEGKKLKALQGIVPDINALEAEYRQLSDQALRAKTGEFRRRLDNGASLDDILIEAFATMREAADRVIGQRHYDVQLMGGAALHFGWVAEMKTGEGKTLVSTLPVYLNGLSGKGVHLVTVNDYLARRDAEWMGQIHRWLGLDVGLIIPGFNDSSTEKRRNYAADITYGTNNEMGFDYLRDNMSSSLANKVQRGHNYCIVDEVDSILIDEARTPLIISGRVGDAAKMYYRFSTIVRTLKRDIDYEVEEDKRVVVPLEAGIEKVEQALGVENLYDDVSANLVHQFTVALKAKELYKRDKDYIVQGGEVKIVDEFTGRVLDGRRWSEGIHQAVEAKEGVKIKEENQTLATITLQNYFRMYDKLAGMTGTAQTEAAELMNTYGLGVVPIPTNLPIARADQADLIYKGEVGKFGAIIDDITERHQAGQPVLVGTISVEKSELLSRMMRQRGIPHQVLNAKQHTREAEIVAQAGRLGSVTVATNMAGRGVDIKLGGDPESMARAEVLKEGFSAEVMVDDFALPRPLDEMPDEFRQERAEAFKRYDALVDEYSAQCRAEGDRVRELGGLYVIGSERHDSRRIDNQLRGRSGRQGDPGESRFYLSLDDELMRLFATGALQWAMGRFEEDEAIEAKMVTKAIERAQTTVETKNAEIRKNVLKYDEVMNEQRKVIYRRRDQILEGEDLKSAAMEYLAEAVDALLDTHCQSVATDEWDLDGLVKELAMFWPTQLTQAQLASARHSDELYDVIMAEATAYYEQREAEIGSEAMRILERQVMLRIIDQRWREHLEEMDYLKEGINLRAMGQKDPLVEWQREGFEMFGAMMKGIAQDFVRYVMHAQVRTAEDEAPKLEPKVLNLKTTSSDDVPTSSGFNQAAAPAAAPTPPSSKPVTVVKDAFSKTPRNAPCPCGSGKKFKNCHGAA</sequence>
<feature type="binding site" evidence="15">
    <location>
        <position position="85"/>
    </location>
    <ligand>
        <name>ATP</name>
        <dbReference type="ChEBI" id="CHEBI:30616"/>
    </ligand>
</feature>
<feature type="compositionally biased region" description="Basic residues" evidence="17">
    <location>
        <begin position="913"/>
        <end position="922"/>
    </location>
</feature>
<dbReference type="GO" id="GO:0005524">
    <property type="term" value="F:ATP binding"/>
    <property type="evidence" value="ECO:0007669"/>
    <property type="project" value="UniProtKB-UniRule"/>
</dbReference>
<dbReference type="InterPro" id="IPR000185">
    <property type="entry name" value="SecA"/>
</dbReference>
<dbReference type="PROSITE" id="PS01312">
    <property type="entry name" value="SECA"/>
    <property type="match status" value="1"/>
</dbReference>
<dbReference type="GO" id="GO:0031522">
    <property type="term" value="C:cell envelope Sec protein transport complex"/>
    <property type="evidence" value="ECO:0007669"/>
    <property type="project" value="TreeGrafter"/>
</dbReference>
<reference evidence="20 21" key="1">
    <citation type="submission" date="2017-10" db="EMBL/GenBank/DDBJ databases">
        <title>Novel microbial diversity and functional potential in the marine mammal oral microbiome.</title>
        <authorList>
            <person name="Dudek N.K."/>
            <person name="Sun C.L."/>
            <person name="Burstein D."/>
            <person name="Kantor R.S."/>
            <person name="Aliaga Goltsman D.S."/>
            <person name="Bik E.M."/>
            <person name="Thomas B.C."/>
            <person name="Banfield J.F."/>
            <person name="Relman D.A."/>
        </authorList>
    </citation>
    <scope>NUCLEOTIDE SEQUENCE [LARGE SCALE GENOMIC DNA]</scope>
    <source>
        <strain evidence="20">DOLJORAL78_61_10</strain>
    </source>
</reference>
<dbReference type="GO" id="GO:0046872">
    <property type="term" value="F:metal ion binding"/>
    <property type="evidence" value="ECO:0007669"/>
    <property type="project" value="UniProtKB-KW"/>
</dbReference>
<dbReference type="InterPro" id="IPR011116">
    <property type="entry name" value="SecA_Wing/Scaffold"/>
</dbReference>
<comment type="cofactor">
    <cofactor evidence="1">
        <name>Zn(2+)</name>
        <dbReference type="ChEBI" id="CHEBI:29105"/>
    </cofactor>
</comment>
<dbReference type="PRINTS" id="PR00906">
    <property type="entry name" value="SECA"/>
</dbReference>
<dbReference type="Gene3D" id="3.90.1440.10">
    <property type="entry name" value="SecA, preprotein cross-linking domain"/>
    <property type="match status" value="1"/>
</dbReference>
<dbReference type="GO" id="GO:0005829">
    <property type="term" value="C:cytosol"/>
    <property type="evidence" value="ECO:0007669"/>
    <property type="project" value="TreeGrafter"/>
</dbReference>
<evidence type="ECO:0000259" key="19">
    <source>
        <dbReference type="PROSITE" id="PS51196"/>
    </source>
</evidence>
<keyword evidence="6 15" id="KW-0963">Cytoplasm</keyword>
<dbReference type="CDD" id="cd18803">
    <property type="entry name" value="SF2_C_secA"/>
    <property type="match status" value="1"/>
</dbReference>
<keyword evidence="14 15" id="KW-0472">Membrane</keyword>
<dbReference type="GO" id="GO:0005886">
    <property type="term" value="C:plasma membrane"/>
    <property type="evidence" value="ECO:0007669"/>
    <property type="project" value="UniProtKB-SubCell"/>
</dbReference>
<feature type="binding site" evidence="15">
    <location>
        <begin position="103"/>
        <end position="107"/>
    </location>
    <ligand>
        <name>ATP</name>
        <dbReference type="ChEBI" id="CHEBI:30616"/>
    </ligand>
</feature>
<dbReference type="NCBIfam" id="NF009538">
    <property type="entry name" value="PRK12904.1"/>
    <property type="match status" value="1"/>
</dbReference>
<comment type="function">
    <text evidence="15">Part of the Sec protein translocase complex. Interacts with the SecYEG preprotein conducting channel. Has a central role in coupling the hydrolysis of ATP to the transfer of proteins into and across the cell membrane, serving as an ATP-driven molecular motor driving the stepwise translocation of polypeptide chains across the membrane.</text>
</comment>
<evidence type="ECO:0000256" key="10">
    <source>
        <dbReference type="ARBA" id="ARBA00022840"/>
    </source>
</evidence>
<dbReference type="Pfam" id="PF07516">
    <property type="entry name" value="SecA_SW"/>
    <property type="match status" value="1"/>
</dbReference>
<comment type="subcellular location">
    <subcellularLocation>
        <location evidence="15">Cell membrane</location>
        <topology evidence="15">Peripheral membrane protein</topology>
        <orientation evidence="15">Cytoplasmic side</orientation>
    </subcellularLocation>
    <subcellularLocation>
        <location evidence="15">Cytoplasm</location>
    </subcellularLocation>
    <subcellularLocation>
        <location evidence="2">Membrane</location>
        <topology evidence="2">Peripheral membrane protein</topology>
    </subcellularLocation>
    <text evidence="15">Distribution is 50-50.</text>
</comment>
<dbReference type="InterPro" id="IPR020937">
    <property type="entry name" value="SecA_CS"/>
</dbReference>
<evidence type="ECO:0000256" key="17">
    <source>
        <dbReference type="SAM" id="MobiDB-lite"/>
    </source>
</evidence>
<dbReference type="Proteomes" id="UP000230914">
    <property type="component" value="Unassembled WGS sequence"/>
</dbReference>
<feature type="binding site" evidence="15">
    <location>
        <position position="494"/>
    </location>
    <ligand>
        <name>ATP</name>
        <dbReference type="ChEBI" id="CHEBI:30616"/>
    </ligand>
</feature>
<keyword evidence="4 15" id="KW-0813">Transport</keyword>
<evidence type="ECO:0000256" key="2">
    <source>
        <dbReference type="ARBA" id="ARBA00004170"/>
    </source>
</evidence>
<comment type="similarity">
    <text evidence="3 15 16">Belongs to the SecA family.</text>
</comment>
<proteinExistence type="inferred from homology"/>
<dbReference type="PANTHER" id="PTHR30612">
    <property type="entry name" value="SECA INNER MEMBRANE COMPONENT OF SEC PROTEIN SECRETION SYSTEM"/>
    <property type="match status" value="1"/>
</dbReference>
<dbReference type="GO" id="GO:0017038">
    <property type="term" value="P:protein import"/>
    <property type="evidence" value="ECO:0007669"/>
    <property type="project" value="InterPro"/>
</dbReference>
<dbReference type="FunFam" id="3.40.50.300:FF:000334">
    <property type="entry name" value="Protein translocase subunit SecA"/>
    <property type="match status" value="1"/>
</dbReference>
<dbReference type="GO" id="GO:0065002">
    <property type="term" value="P:intracellular protein transmembrane transport"/>
    <property type="evidence" value="ECO:0007669"/>
    <property type="project" value="UniProtKB-UniRule"/>
</dbReference>
<keyword evidence="8 15" id="KW-0547">Nucleotide-binding</keyword>
<organism evidence="20 21">
    <name type="scientific">Ilumatobacter coccineus</name>
    <dbReference type="NCBI Taxonomy" id="467094"/>
    <lineage>
        <taxon>Bacteria</taxon>
        <taxon>Bacillati</taxon>
        <taxon>Actinomycetota</taxon>
        <taxon>Acidimicrobiia</taxon>
        <taxon>Acidimicrobiales</taxon>
        <taxon>Ilumatobacteraceae</taxon>
        <taxon>Ilumatobacter</taxon>
    </lineage>
</organism>
<gene>
    <name evidence="15" type="primary">secA</name>
    <name evidence="20" type="ORF">CSA55_03670</name>
</gene>
<feature type="domain" description="SecA family profile" evidence="19">
    <location>
        <begin position="1"/>
        <end position="636"/>
    </location>
</feature>
<dbReference type="InterPro" id="IPR011130">
    <property type="entry name" value="SecA_preprotein_X-link_dom"/>
</dbReference>
<dbReference type="SMART" id="SM00957">
    <property type="entry name" value="SecA_DEAD"/>
    <property type="match status" value="1"/>
</dbReference>
<comment type="caution">
    <text evidence="20">The sequence shown here is derived from an EMBL/GenBank/DDBJ whole genome shotgun (WGS) entry which is preliminary data.</text>
</comment>
<dbReference type="GO" id="GO:0008564">
    <property type="term" value="F:protein-exporting ATPase activity"/>
    <property type="evidence" value="ECO:0007669"/>
    <property type="project" value="UniProtKB-EC"/>
</dbReference>
<dbReference type="GO" id="GO:0043952">
    <property type="term" value="P:protein transport by the Sec complex"/>
    <property type="evidence" value="ECO:0007669"/>
    <property type="project" value="TreeGrafter"/>
</dbReference>
<evidence type="ECO:0000256" key="14">
    <source>
        <dbReference type="ARBA" id="ARBA00023136"/>
    </source>
</evidence>
<keyword evidence="9" id="KW-0862">Zinc</keyword>
<dbReference type="Pfam" id="PF02810">
    <property type="entry name" value="SEC-C"/>
    <property type="match status" value="1"/>
</dbReference>
<protein>
    <recommendedName>
        <fullName evidence="15 16">Protein translocase subunit SecA</fullName>
        <ecNumber evidence="15">7.4.2.8</ecNumber>
    </recommendedName>
</protein>
<dbReference type="GO" id="GO:0006605">
    <property type="term" value="P:protein targeting"/>
    <property type="evidence" value="ECO:0007669"/>
    <property type="project" value="UniProtKB-UniRule"/>
</dbReference>
<dbReference type="EC" id="7.4.2.8" evidence="15"/>
<dbReference type="Pfam" id="PF01043">
    <property type="entry name" value="SecA_PP_bind"/>
    <property type="match status" value="1"/>
</dbReference>
<dbReference type="InterPro" id="IPR014018">
    <property type="entry name" value="SecA_motor_DEAD"/>
</dbReference>
<dbReference type="NCBIfam" id="TIGR00963">
    <property type="entry name" value="secA"/>
    <property type="match status" value="1"/>
</dbReference>
<name>A0A2G6KBD2_9ACTN</name>
<evidence type="ECO:0000256" key="13">
    <source>
        <dbReference type="ARBA" id="ARBA00023010"/>
    </source>
</evidence>
<dbReference type="InterPro" id="IPR004027">
    <property type="entry name" value="SEC_C_motif"/>
</dbReference>
<feature type="domain" description="Helicase ATP-binding" evidence="18">
    <location>
        <begin position="87"/>
        <end position="247"/>
    </location>
</feature>
<dbReference type="InterPro" id="IPR014001">
    <property type="entry name" value="Helicase_ATP-bd"/>
</dbReference>
<dbReference type="EMBL" id="PDSL01000051">
    <property type="protein sequence ID" value="PIE32282.1"/>
    <property type="molecule type" value="Genomic_DNA"/>
</dbReference>
<dbReference type="SMART" id="SM00958">
    <property type="entry name" value="SecA_PP_bind"/>
    <property type="match status" value="1"/>
</dbReference>
<dbReference type="Gene3D" id="3.40.50.300">
    <property type="entry name" value="P-loop containing nucleotide triphosphate hydrolases"/>
    <property type="match status" value="2"/>
</dbReference>
<keyword evidence="11 15" id="KW-0653">Protein transport</keyword>
<evidence type="ECO:0000256" key="7">
    <source>
        <dbReference type="ARBA" id="ARBA00022723"/>
    </source>
</evidence>
<dbReference type="SUPFAM" id="SSF81886">
    <property type="entry name" value="Helical scaffold and wing domains of SecA"/>
    <property type="match status" value="1"/>
</dbReference>
<dbReference type="InterPro" id="IPR036670">
    <property type="entry name" value="SecA_X-link_sf"/>
</dbReference>
<dbReference type="InterPro" id="IPR011115">
    <property type="entry name" value="SecA_DEAD"/>
</dbReference>
<evidence type="ECO:0000259" key="18">
    <source>
        <dbReference type="PROSITE" id="PS51192"/>
    </source>
</evidence>
<evidence type="ECO:0000256" key="15">
    <source>
        <dbReference type="HAMAP-Rule" id="MF_01382"/>
    </source>
</evidence>
<dbReference type="PROSITE" id="PS51192">
    <property type="entry name" value="HELICASE_ATP_BIND_1"/>
    <property type="match status" value="1"/>
</dbReference>
<evidence type="ECO:0000256" key="1">
    <source>
        <dbReference type="ARBA" id="ARBA00001947"/>
    </source>
</evidence>
<keyword evidence="7" id="KW-0479">Metal-binding</keyword>
<dbReference type="InterPro" id="IPR036266">
    <property type="entry name" value="SecA_Wing/Scaffold_sf"/>
</dbReference>
<dbReference type="AlphaFoldDB" id="A0A2G6KBD2"/>
<evidence type="ECO:0000256" key="6">
    <source>
        <dbReference type="ARBA" id="ARBA00022490"/>
    </source>
</evidence>
<evidence type="ECO:0000256" key="16">
    <source>
        <dbReference type="RuleBase" id="RU003874"/>
    </source>
</evidence>
<evidence type="ECO:0000256" key="9">
    <source>
        <dbReference type="ARBA" id="ARBA00022833"/>
    </source>
</evidence>
<evidence type="ECO:0000256" key="11">
    <source>
        <dbReference type="ARBA" id="ARBA00022927"/>
    </source>
</evidence>
<dbReference type="InterPro" id="IPR027417">
    <property type="entry name" value="P-loop_NTPase"/>
</dbReference>
<evidence type="ECO:0000256" key="4">
    <source>
        <dbReference type="ARBA" id="ARBA00022448"/>
    </source>
</evidence>
<keyword evidence="13 15" id="KW-0811">Translocation</keyword>
<keyword evidence="5 15" id="KW-1003">Cell membrane</keyword>
<dbReference type="CDD" id="cd17928">
    <property type="entry name" value="DEXDc_SecA"/>
    <property type="match status" value="1"/>
</dbReference>
<evidence type="ECO:0000313" key="21">
    <source>
        <dbReference type="Proteomes" id="UP000230914"/>
    </source>
</evidence>
<evidence type="ECO:0000313" key="20">
    <source>
        <dbReference type="EMBL" id="PIE32282.1"/>
    </source>
</evidence>
<evidence type="ECO:0000256" key="12">
    <source>
        <dbReference type="ARBA" id="ARBA00022967"/>
    </source>
</evidence>
<comment type="subunit">
    <text evidence="15">Monomer and homodimer. Part of the essential Sec protein translocation apparatus which comprises SecA, SecYEG and auxiliary proteins SecDF. Other proteins may also be involved.</text>
</comment>
<dbReference type="InterPro" id="IPR044722">
    <property type="entry name" value="SecA_SF2_C"/>
</dbReference>
<accession>A0A2G6KBD2</accession>
<evidence type="ECO:0000256" key="5">
    <source>
        <dbReference type="ARBA" id="ARBA00022475"/>
    </source>
</evidence>
<dbReference type="FunFam" id="3.90.1440.10:FF:000002">
    <property type="entry name" value="Protein translocase subunit SecA"/>
    <property type="match status" value="1"/>
</dbReference>
<dbReference type="SUPFAM" id="SSF52540">
    <property type="entry name" value="P-loop containing nucleoside triphosphate hydrolases"/>
    <property type="match status" value="2"/>
</dbReference>
<dbReference type="Pfam" id="PF21090">
    <property type="entry name" value="P-loop_SecA"/>
    <property type="match status" value="1"/>
</dbReference>